<name>A0A2I6J1H1_VACCV</name>
<sequence>MANFINLWNGIVPTVQDVNVTSITAFKSMIDETWDKKTEANTSISRKHRNSIHEVIRDFMKAYP</sequence>
<reference evidence="1" key="1">
    <citation type="journal article" date="2018" name="Emerg. Infect. Dis.">
        <title>Ocular Vaccinia Infection in Dairy Worker, Brazil.</title>
        <authorList>
            <person name="Teixeira Lima M."/>
            <person name="Pereira Oliveira G."/>
            <person name="Bretas de Oliveira D."/>
            <person name="Mesquita Vaz S."/>
            <person name="de Souza Trindade G."/>
            <person name="Santos Abrahao J."/>
            <person name="Geessien Kroon E."/>
        </authorList>
    </citation>
    <scope>NUCLEOTIDE SEQUENCE [LARGE SCALE GENOMIC DNA]</scope>
    <source>
        <strain evidence="1">CEyV1</strain>
    </source>
</reference>
<dbReference type="Proteomes" id="UP000270450">
    <property type="component" value="Segment"/>
</dbReference>
<proteinExistence type="predicted"/>
<evidence type="ECO:0000313" key="1">
    <source>
        <dbReference type="EMBL" id="AUL80304.1"/>
    </source>
</evidence>
<protein>
    <submittedName>
        <fullName evidence="1">Uncharacterized protein</fullName>
    </submittedName>
</protein>
<dbReference type="EMBL" id="MG012795">
    <property type="protein sequence ID" value="AUL80304.1"/>
    <property type="molecule type" value="Genomic_DNA"/>
</dbReference>
<organism evidence="1">
    <name type="scientific">Vaccinia virus</name>
    <name type="common">VACV</name>
    <name type="synonym">Orthopoxvirus vaccinia</name>
    <dbReference type="NCBI Taxonomy" id="10245"/>
    <lineage>
        <taxon>Viruses</taxon>
        <taxon>Varidnaviria</taxon>
        <taxon>Bamfordvirae</taxon>
        <taxon>Nucleocytoviricota</taxon>
        <taxon>Pokkesviricetes</taxon>
        <taxon>Chitovirales</taxon>
        <taxon>Poxviridae</taxon>
        <taxon>Chordopoxvirinae</taxon>
        <taxon>Orthopoxvirus</taxon>
    </lineage>
</organism>
<dbReference type="InterPro" id="IPR009285">
    <property type="entry name" value="Poxvirus_A26L"/>
</dbReference>
<accession>A0A2I6J1H1</accession>
<dbReference type="Pfam" id="PF06086">
    <property type="entry name" value="Pox_A30L_A26L"/>
    <property type="match status" value="1"/>
</dbReference>